<dbReference type="Pfam" id="PF12146">
    <property type="entry name" value="Hydrolase_4"/>
    <property type="match status" value="1"/>
</dbReference>
<protein>
    <submittedName>
        <fullName evidence="2">Putative alpha/beta hydrolase</fullName>
    </submittedName>
</protein>
<evidence type="ECO:0000313" key="2">
    <source>
        <dbReference type="EMBL" id="MBB4881725.1"/>
    </source>
</evidence>
<proteinExistence type="predicted"/>
<dbReference type="EMBL" id="JACHMC010000001">
    <property type="protein sequence ID" value="MBB4881725.1"/>
    <property type="molecule type" value="Genomic_DNA"/>
</dbReference>
<organism evidence="2 3">
    <name type="scientific">Micrococcus flavus</name>
    <dbReference type="NCBI Taxonomy" id="384602"/>
    <lineage>
        <taxon>Bacteria</taxon>
        <taxon>Bacillati</taxon>
        <taxon>Actinomycetota</taxon>
        <taxon>Actinomycetes</taxon>
        <taxon>Micrococcales</taxon>
        <taxon>Micrococcaceae</taxon>
        <taxon>Micrococcus</taxon>
    </lineage>
</organism>
<dbReference type="InterPro" id="IPR017208">
    <property type="entry name" value="UCP037442_abhydr"/>
</dbReference>
<dbReference type="Proteomes" id="UP000560081">
    <property type="component" value="Unassembled WGS sequence"/>
</dbReference>
<dbReference type="OrthoDB" id="4536625at2"/>
<dbReference type="AlphaFoldDB" id="A0A4Y8WZ60"/>
<dbReference type="PIRSF" id="PIRSF037442">
    <property type="entry name" value="UCP037442_abhydr"/>
    <property type="match status" value="1"/>
</dbReference>
<evidence type="ECO:0000259" key="1">
    <source>
        <dbReference type="Pfam" id="PF12146"/>
    </source>
</evidence>
<dbReference type="Gene3D" id="3.40.50.1820">
    <property type="entry name" value="alpha/beta hydrolase"/>
    <property type="match status" value="1"/>
</dbReference>
<dbReference type="GO" id="GO:0016787">
    <property type="term" value="F:hydrolase activity"/>
    <property type="evidence" value="ECO:0007669"/>
    <property type="project" value="UniProtKB-KW"/>
</dbReference>
<gene>
    <name evidence="2" type="ORF">BJ976_000076</name>
</gene>
<dbReference type="RefSeq" id="WP_135030435.1">
    <property type="nucleotide sequence ID" value="NZ_BMLA01000010.1"/>
</dbReference>
<reference evidence="2 3" key="1">
    <citation type="submission" date="2020-08" db="EMBL/GenBank/DDBJ databases">
        <title>Sequencing the genomes of 1000 actinobacteria strains.</title>
        <authorList>
            <person name="Klenk H.-P."/>
        </authorList>
    </citation>
    <scope>NUCLEOTIDE SEQUENCE [LARGE SCALE GENOMIC DNA]</scope>
    <source>
        <strain evidence="2 3">DSM 19079</strain>
    </source>
</reference>
<keyword evidence="3" id="KW-1185">Reference proteome</keyword>
<comment type="caution">
    <text evidence="2">The sequence shown here is derived from an EMBL/GenBank/DDBJ whole genome shotgun (WGS) entry which is preliminary data.</text>
</comment>
<evidence type="ECO:0000313" key="3">
    <source>
        <dbReference type="Proteomes" id="UP000560081"/>
    </source>
</evidence>
<sequence>MTQTTSTPVRLRARDGFVLAARHFAPTTTTPPAPPAGAVVIAPATGVKATYYRRYAEFLAGHGFHTVTFDYRGVGESREPFAVARRARWADWGALDADAVLGWARTRLPGPLLTVGHSFGGFGVGLADEARHVARHMAVGGQHAYWRDYRARPGRARMWARWHAAMPVVTLARGHFPGRRLGWLENLPRGVALDWARSRRDFTAGARTAAGRDELRRRLAAFTADALIVAPVDDDFGTDAALDRADAYSPDRRTVRWRVRPEELGVGQIGHFGLFHARFAPTFWPATLEWLRDGVAPAAAR</sequence>
<dbReference type="InterPro" id="IPR022742">
    <property type="entry name" value="Hydrolase_4"/>
</dbReference>
<name>A0A4Y8WZ60_9MICC</name>
<dbReference type="SUPFAM" id="SSF53474">
    <property type="entry name" value="alpha/beta-Hydrolases"/>
    <property type="match status" value="1"/>
</dbReference>
<dbReference type="InterPro" id="IPR029058">
    <property type="entry name" value="AB_hydrolase_fold"/>
</dbReference>
<accession>A0A4Y8WZ60</accession>
<feature type="domain" description="Serine aminopeptidase S33" evidence="1">
    <location>
        <begin position="34"/>
        <end position="125"/>
    </location>
</feature>
<keyword evidence="2" id="KW-0378">Hydrolase</keyword>